<dbReference type="InterPro" id="IPR009679">
    <property type="entry name" value="Phage_186_CII-like"/>
</dbReference>
<proteinExistence type="predicted"/>
<dbReference type="RefSeq" id="WP_219764623.1">
    <property type="nucleotide sequence ID" value="NZ_JAHYBZ010000007.1"/>
</dbReference>
<reference evidence="1 2" key="1">
    <citation type="submission" date="2021-07" db="EMBL/GenBank/DDBJ databases">
        <authorList>
            <person name="So Y."/>
        </authorList>
    </citation>
    <scope>NUCLEOTIDE SEQUENCE [LARGE SCALE GENOMIC DNA]</scope>
    <source>
        <strain evidence="1 2">HJA6</strain>
    </source>
</reference>
<evidence type="ECO:0000313" key="2">
    <source>
        <dbReference type="Proteomes" id="UP001196565"/>
    </source>
</evidence>
<comment type="caution">
    <text evidence="1">The sequence shown here is derived from an EMBL/GenBank/DDBJ whole genome shotgun (WGS) entry which is preliminary data.</text>
</comment>
<gene>
    <name evidence="1" type="ORF">KPL78_19255</name>
</gene>
<evidence type="ECO:0008006" key="3">
    <source>
        <dbReference type="Google" id="ProtNLM"/>
    </source>
</evidence>
<name>A0ABS7AE45_9PROT</name>
<sequence>MTSLLAPAERAAIKTAMRALVEDAGGVEAAASVTRLHFSTLAETYNPHKPDRMPQADVIADLERCVAQPRVTQVLARLAGYRLMPIGGGAGPVNRSLAEVFRNAADVGAAWATAMEDSRLSSAERQRIADELLELQAACMQAVGALLHGDAPQDGEG</sequence>
<protein>
    <recommendedName>
        <fullName evidence="3">Rha family transcriptional regulator</fullName>
    </recommendedName>
</protein>
<accession>A0ABS7AE45</accession>
<evidence type="ECO:0000313" key="1">
    <source>
        <dbReference type="EMBL" id="MBW6400007.1"/>
    </source>
</evidence>
<dbReference type="EMBL" id="JAHYBZ010000007">
    <property type="protein sequence ID" value="MBW6400007.1"/>
    <property type="molecule type" value="Genomic_DNA"/>
</dbReference>
<dbReference type="Proteomes" id="UP001196565">
    <property type="component" value="Unassembled WGS sequence"/>
</dbReference>
<keyword evidence="2" id="KW-1185">Reference proteome</keyword>
<organism evidence="1 2">
    <name type="scientific">Roseomonas alba</name>
    <dbReference type="NCBI Taxonomy" id="2846776"/>
    <lineage>
        <taxon>Bacteria</taxon>
        <taxon>Pseudomonadati</taxon>
        <taxon>Pseudomonadota</taxon>
        <taxon>Alphaproteobacteria</taxon>
        <taxon>Acetobacterales</taxon>
        <taxon>Roseomonadaceae</taxon>
        <taxon>Roseomonas</taxon>
    </lineage>
</organism>
<dbReference type="Pfam" id="PF06892">
    <property type="entry name" value="Phage_CP76"/>
    <property type="match status" value="1"/>
</dbReference>